<feature type="transmembrane region" description="Helical" evidence="2">
    <location>
        <begin position="80"/>
        <end position="112"/>
    </location>
</feature>
<keyword evidence="2" id="KW-0812">Transmembrane</keyword>
<evidence type="ECO:0000256" key="1">
    <source>
        <dbReference type="SAM" id="MobiDB-lite"/>
    </source>
</evidence>
<evidence type="ECO:0008006" key="5">
    <source>
        <dbReference type="Google" id="ProtNLM"/>
    </source>
</evidence>
<comment type="caution">
    <text evidence="3">The sequence shown here is derived from an EMBL/GenBank/DDBJ whole genome shotgun (WGS) entry which is preliminary data.</text>
</comment>
<keyword evidence="2" id="KW-0472">Membrane</keyword>
<sequence>MPTLLVTVAARCLLDGSPACRTRHHGRHDADHRRGHDAAAVRRCVFNPAFTTYRMHSTADGYLTRVATTWSISSKIAQPIVIAAAGLAAATLGARTALVALAAILLASVVLLPWKAWRTPLRATATNPTSKEAPLAEPHPGRAARPDRLGEPGGRW</sequence>
<evidence type="ECO:0000256" key="2">
    <source>
        <dbReference type="SAM" id="Phobius"/>
    </source>
</evidence>
<evidence type="ECO:0000313" key="3">
    <source>
        <dbReference type="EMBL" id="MDP9792476.1"/>
    </source>
</evidence>
<reference evidence="3 4" key="1">
    <citation type="submission" date="2023-07" db="EMBL/GenBank/DDBJ databases">
        <title>Sequencing the genomes of 1000 actinobacteria strains.</title>
        <authorList>
            <person name="Klenk H.-P."/>
        </authorList>
    </citation>
    <scope>NUCLEOTIDE SEQUENCE [LARGE SCALE GENOMIC DNA]</scope>
    <source>
        <strain evidence="3 4">DSM 44710</strain>
    </source>
</reference>
<protein>
    <recommendedName>
        <fullName evidence="5">MFS transporter</fullName>
    </recommendedName>
</protein>
<organism evidence="3 4">
    <name type="scientific">Catenuloplanes nepalensis</name>
    <dbReference type="NCBI Taxonomy" id="587533"/>
    <lineage>
        <taxon>Bacteria</taxon>
        <taxon>Bacillati</taxon>
        <taxon>Actinomycetota</taxon>
        <taxon>Actinomycetes</taxon>
        <taxon>Micromonosporales</taxon>
        <taxon>Micromonosporaceae</taxon>
        <taxon>Catenuloplanes</taxon>
    </lineage>
</organism>
<evidence type="ECO:0000313" key="4">
    <source>
        <dbReference type="Proteomes" id="UP001240984"/>
    </source>
</evidence>
<dbReference type="RefSeq" id="WP_306827357.1">
    <property type="nucleotide sequence ID" value="NZ_JAUSRA010000001.1"/>
</dbReference>
<proteinExistence type="predicted"/>
<name>A0ABT9MM23_9ACTN</name>
<dbReference type="EMBL" id="JAUSRA010000001">
    <property type="protein sequence ID" value="MDP9792476.1"/>
    <property type="molecule type" value="Genomic_DNA"/>
</dbReference>
<gene>
    <name evidence="3" type="ORF">J2S43_000988</name>
</gene>
<keyword evidence="2" id="KW-1133">Transmembrane helix</keyword>
<accession>A0ABT9MM23</accession>
<keyword evidence="4" id="KW-1185">Reference proteome</keyword>
<dbReference type="Proteomes" id="UP001240984">
    <property type="component" value="Unassembled WGS sequence"/>
</dbReference>
<feature type="region of interest" description="Disordered" evidence="1">
    <location>
        <begin position="123"/>
        <end position="156"/>
    </location>
</feature>